<organism evidence="3">
    <name type="scientific">Liquorilactobacillus oeni</name>
    <dbReference type="NCBI Taxonomy" id="303241"/>
    <lineage>
        <taxon>Bacteria</taxon>
        <taxon>Bacillati</taxon>
        <taxon>Bacillota</taxon>
        <taxon>Bacilli</taxon>
        <taxon>Lactobacillales</taxon>
        <taxon>Lactobacillaceae</taxon>
        <taxon>Liquorilactobacillus</taxon>
    </lineage>
</organism>
<accession>A0A0A7RHX5</accession>
<evidence type="ECO:0000256" key="1">
    <source>
        <dbReference type="SAM" id="MobiDB-lite"/>
    </source>
</evidence>
<keyword evidence="3" id="KW-0966">Cell projection</keyword>
<dbReference type="AlphaFoldDB" id="A0A0A7RHX5"/>
<feature type="compositionally biased region" description="Basic and acidic residues" evidence="1">
    <location>
        <begin position="145"/>
        <end position="154"/>
    </location>
</feature>
<dbReference type="InterPro" id="IPR038610">
    <property type="entry name" value="FliK-like_C_sf"/>
</dbReference>
<feature type="region of interest" description="Disordered" evidence="1">
    <location>
        <begin position="120"/>
        <end position="158"/>
    </location>
</feature>
<evidence type="ECO:0000259" key="2">
    <source>
        <dbReference type="Pfam" id="PF02120"/>
    </source>
</evidence>
<dbReference type="Pfam" id="PF02120">
    <property type="entry name" value="Flg_hook"/>
    <property type="match status" value="1"/>
</dbReference>
<proteinExistence type="predicted"/>
<dbReference type="CDD" id="cd17470">
    <property type="entry name" value="T3SS_Flik_C"/>
    <property type="match status" value="1"/>
</dbReference>
<gene>
    <name evidence="3" type="primary">fliK</name>
</gene>
<feature type="compositionally biased region" description="Basic and acidic residues" evidence="1">
    <location>
        <begin position="120"/>
        <end position="136"/>
    </location>
</feature>
<dbReference type="EMBL" id="KM886868">
    <property type="protein sequence ID" value="AJA34204.1"/>
    <property type="molecule type" value="Genomic_DNA"/>
</dbReference>
<evidence type="ECO:0000313" key="3">
    <source>
        <dbReference type="EMBL" id="AJA34204.1"/>
    </source>
</evidence>
<protein>
    <submittedName>
        <fullName evidence="3">Flagellar hook-length control protein FliK</fullName>
    </submittedName>
</protein>
<feature type="compositionally biased region" description="Basic and acidic residues" evidence="1">
    <location>
        <begin position="37"/>
        <end position="50"/>
    </location>
</feature>
<dbReference type="InterPro" id="IPR021136">
    <property type="entry name" value="Flagellar_hook_control-like_C"/>
</dbReference>
<name>A0A0A7RHX5_9LACO</name>
<sequence>MERIKEAGISSFVKTKSNLNSMNHKENKAQFAHSLKQKGDSLKNTKKEAVISEDPADSTSQDTGTDDAAQDTPKSSAVKDKKKTEAAVLKIKVDSKKKKNPTPEFFPAEAVLIQWPAVESQDKQKVQEDKSIDSTKKTTGIAASKQKDEEEHTKGLRAIGSPEIFQKIATEQKNIKGSKIVVGVQQGKQADVKDVKTETALKENKKTVPLKTETAVLKPIKESVKATQEAAKTVAFSVRKDDPKVADDQLETVKDGIQVSKLALPKAQKKSLLSETKAAVSTTMIDAAGEQGADNSGNVAIVPEIHEIPSGKLQLVTEKQMESAGPIERKNAFVKAASVLTANFKTVSSSNDSRQVVLQLQPENLGKVKVMFKVSEQQVQLQFKVETAHAKQMLEGLTPRFEKILNDQDLGTVNKVETPAAPSEALSFQSSSMEQGTFEHNQRRNFAQQHAIRYGSSKESVEEVKQQDDQEYHKNIISILA</sequence>
<feature type="region of interest" description="Disordered" evidence="1">
    <location>
        <begin position="15"/>
        <end position="84"/>
    </location>
</feature>
<dbReference type="Gene3D" id="3.30.750.140">
    <property type="match status" value="1"/>
</dbReference>
<keyword evidence="3" id="KW-0969">Cilium</keyword>
<reference evidence="3" key="1">
    <citation type="journal article" date="2014" name="Appl. Environ. Microbiol.">
        <title>Detection and genomic characterization of motility in Lactobacillus curvatus: confirmation of motility in a species outside the Lactobacillus salivarius clade.</title>
        <authorList>
            <person name="Cousin F.J."/>
            <person name="Lynch S.M."/>
            <person name="Harris H.M."/>
            <person name="McCann A."/>
            <person name="Lynch D.B."/>
            <person name="Neville B.A."/>
            <person name="Irisawa T."/>
            <person name="Okada S."/>
            <person name="Endo A."/>
            <person name="O'Toole P.W."/>
        </authorList>
    </citation>
    <scope>NUCLEOTIDE SEQUENCE</scope>
    <source>
        <strain evidence="3">DSM 19972</strain>
    </source>
</reference>
<keyword evidence="3" id="KW-0282">Flagellum</keyword>
<feature type="domain" description="Flagellar hook-length control protein-like C-terminal" evidence="2">
    <location>
        <begin position="347"/>
        <end position="411"/>
    </location>
</feature>